<dbReference type="GO" id="GO:0008270">
    <property type="term" value="F:zinc ion binding"/>
    <property type="evidence" value="ECO:0007669"/>
    <property type="project" value="UniProtKB-KW"/>
</dbReference>
<sequence>MAKAKSRWVCQQCGFQTSRSLGRCTDCGAWGSLVEEISEGEDGKKGFAQRLAQAKTQDSNAGKSAQPITEIDSDEVERITTGMRGLDEVLGGGLVPGAVLLLAGDPGIGKSTLLMQVAAKLASRDKVLYITGEESASQVKIRAKRLLVDSSNVLVASEQNVVNAFDLIMNTEASVCFVDSIQSVYHPEISSAAGSVSQVREGTQLLINAAKNRNIATILVGHVTKEGTIAGPRVLEHMVDVVLQFEGDSLRQLRLIRAVKNRFGSTSELAIFSMNEEGLKEVDNPSAFFLADRISKVGQRQAPSGTAVIAGGEGTRSLLLEVQALTVATPNPSPRRVVNGWDYNRLLQLLAVLEKRAKLVLSRLDVYVNIVGGMEFADPAGDLGIALAVATSFLDRSIDPGLVAVGEVGLTGEIRPVLNLAQRLKEASRLGFTRALVPKANLPLNKVDGIEIIAVETIGEALDYAIPKIAKEFEKVKS</sequence>
<evidence type="ECO:0000256" key="9">
    <source>
        <dbReference type="ARBA" id="ARBA00023125"/>
    </source>
</evidence>
<evidence type="ECO:0000256" key="5">
    <source>
        <dbReference type="ARBA" id="ARBA00022801"/>
    </source>
</evidence>
<dbReference type="GO" id="GO:0016787">
    <property type="term" value="F:hydrolase activity"/>
    <property type="evidence" value="ECO:0007669"/>
    <property type="project" value="UniProtKB-KW"/>
</dbReference>
<evidence type="ECO:0000256" key="1">
    <source>
        <dbReference type="ARBA" id="ARBA00022723"/>
    </source>
</evidence>
<evidence type="ECO:0000256" key="13">
    <source>
        <dbReference type="RuleBase" id="RU003555"/>
    </source>
</evidence>
<dbReference type="SMART" id="SM00382">
    <property type="entry name" value="AAA"/>
    <property type="match status" value="1"/>
</dbReference>
<dbReference type="SUPFAM" id="SSF52540">
    <property type="entry name" value="P-loop containing nucleoside triphosphate hydrolases"/>
    <property type="match status" value="1"/>
</dbReference>
<dbReference type="GO" id="GO:0005524">
    <property type="term" value="F:ATP binding"/>
    <property type="evidence" value="ECO:0007669"/>
    <property type="project" value="UniProtKB-UniRule"/>
</dbReference>
<accession>A0A8J7PH29</accession>
<dbReference type="GO" id="GO:0005829">
    <property type="term" value="C:cytosol"/>
    <property type="evidence" value="ECO:0007669"/>
    <property type="project" value="TreeGrafter"/>
</dbReference>
<evidence type="ECO:0000256" key="11">
    <source>
        <dbReference type="HAMAP-Rule" id="MF_01498"/>
    </source>
</evidence>
<name>A0A8J7PH29_9BACT</name>
<evidence type="ECO:0000256" key="12">
    <source>
        <dbReference type="NCBIfam" id="TIGR00416"/>
    </source>
</evidence>
<keyword evidence="5" id="KW-0378">Hydrolase</keyword>
<keyword evidence="9 11" id="KW-0238">DNA-binding</keyword>
<dbReference type="PRINTS" id="PR01874">
    <property type="entry name" value="DNAREPAIRADA"/>
</dbReference>
<dbReference type="InterPro" id="IPR020568">
    <property type="entry name" value="Ribosomal_Su5_D2-typ_SF"/>
</dbReference>
<dbReference type="InterPro" id="IPR014721">
    <property type="entry name" value="Ribsml_uS5_D2-typ_fold_subgr"/>
</dbReference>
<proteinExistence type="inferred from homology"/>
<protein>
    <recommendedName>
        <fullName evidence="11 12">DNA repair protein RadA</fullName>
    </recommendedName>
</protein>
<evidence type="ECO:0000256" key="2">
    <source>
        <dbReference type="ARBA" id="ARBA00022741"/>
    </source>
</evidence>
<dbReference type="SUPFAM" id="SSF54211">
    <property type="entry name" value="Ribosomal protein S5 domain 2-like"/>
    <property type="match status" value="1"/>
</dbReference>
<dbReference type="Pfam" id="PF18073">
    <property type="entry name" value="Zn_ribbon_LapB"/>
    <property type="match status" value="1"/>
</dbReference>
<dbReference type="EMBL" id="JAFLCK010000007">
    <property type="protein sequence ID" value="MBN8660018.1"/>
    <property type="molecule type" value="Genomic_DNA"/>
</dbReference>
<comment type="function">
    <text evidence="13">DNA-dependent ATPase involved in processing of recombination intermediates, plays a role in repairing DNA breaks. Stimulates the branch migration of RecA-mediated strand transfer reactions, allowing the 3' invading strand to extend heteroduplex DNA faster. Binds ssDNA in the presence of ADP but not other nucleotides, has ATPase activity that is stimulated by ssDNA and various branched DNA structures, but inhibited by SSB. Does not have RecA's homology-searching function.</text>
</comment>
<dbReference type="InterPro" id="IPR041166">
    <property type="entry name" value="Rubredoxin_2"/>
</dbReference>
<keyword evidence="6 13" id="KW-0862">Zinc</keyword>
<feature type="domain" description="RecA family profile 1" evidence="14">
    <location>
        <begin position="75"/>
        <end position="223"/>
    </location>
</feature>
<keyword evidence="8 11" id="KW-0346">Stress response</keyword>
<evidence type="ECO:0000256" key="10">
    <source>
        <dbReference type="ARBA" id="ARBA00023204"/>
    </source>
</evidence>
<organism evidence="15 16">
    <name type="scientific">Candidatus Obscuribacter phosphatis</name>
    <dbReference type="NCBI Taxonomy" id="1906157"/>
    <lineage>
        <taxon>Bacteria</taxon>
        <taxon>Bacillati</taxon>
        <taxon>Candidatus Melainabacteria</taxon>
        <taxon>Candidatus Obscuribacterales</taxon>
        <taxon>Candidatus Obscuribacteraceae</taxon>
        <taxon>Candidatus Obscuribacter</taxon>
    </lineage>
</organism>
<dbReference type="Proteomes" id="UP000664277">
    <property type="component" value="Unassembled WGS sequence"/>
</dbReference>
<dbReference type="PANTHER" id="PTHR32472">
    <property type="entry name" value="DNA REPAIR PROTEIN RADA"/>
    <property type="match status" value="1"/>
</dbReference>
<dbReference type="Pfam" id="PF13481">
    <property type="entry name" value="AAA_25"/>
    <property type="match status" value="1"/>
</dbReference>
<feature type="short sequence motif" description="RadA KNRFG motif" evidence="11">
    <location>
        <begin position="260"/>
        <end position="264"/>
    </location>
</feature>
<evidence type="ECO:0000256" key="6">
    <source>
        <dbReference type="ARBA" id="ARBA00022833"/>
    </source>
</evidence>
<evidence type="ECO:0000256" key="8">
    <source>
        <dbReference type="ARBA" id="ARBA00023016"/>
    </source>
</evidence>
<comment type="domain">
    <text evidence="11">The middle region has homology to RecA with ATPase motifs including the RadA KNRFG motif, while the C-terminus is homologous to Lon protease.</text>
</comment>
<evidence type="ECO:0000256" key="4">
    <source>
        <dbReference type="ARBA" id="ARBA00022771"/>
    </source>
</evidence>
<evidence type="ECO:0000256" key="3">
    <source>
        <dbReference type="ARBA" id="ARBA00022763"/>
    </source>
</evidence>
<dbReference type="InterPro" id="IPR020588">
    <property type="entry name" value="RecA_ATP-bd"/>
</dbReference>
<evidence type="ECO:0000259" key="14">
    <source>
        <dbReference type="PROSITE" id="PS50162"/>
    </source>
</evidence>
<keyword evidence="3 11" id="KW-0227">DNA damage</keyword>
<evidence type="ECO:0000313" key="15">
    <source>
        <dbReference type="EMBL" id="MBN8660018.1"/>
    </source>
</evidence>
<dbReference type="CDD" id="cd01121">
    <property type="entry name" value="RadA_SMS_N"/>
    <property type="match status" value="1"/>
</dbReference>
<keyword evidence="10 11" id="KW-0234">DNA repair</keyword>
<dbReference type="GO" id="GO:0140664">
    <property type="term" value="F:ATP-dependent DNA damage sensor activity"/>
    <property type="evidence" value="ECO:0007669"/>
    <property type="project" value="InterPro"/>
</dbReference>
<comment type="caution">
    <text evidence="15">The sequence shown here is derived from an EMBL/GenBank/DDBJ whole genome shotgun (WGS) entry which is preliminary data.</text>
</comment>
<dbReference type="Pfam" id="PF13541">
    <property type="entry name" value="ChlI"/>
    <property type="match status" value="1"/>
</dbReference>
<reference evidence="15" key="1">
    <citation type="submission" date="2021-02" db="EMBL/GenBank/DDBJ databases">
        <title>Genome-Resolved Metagenomics of a Microbial Community Performing Photosynthetic Biological Nutrient Removal.</title>
        <authorList>
            <person name="Mcdaniel E.A."/>
        </authorList>
    </citation>
    <scope>NUCLEOTIDE SEQUENCE</scope>
    <source>
        <strain evidence="15">UWPOB_OBS1</strain>
    </source>
</reference>
<dbReference type="InterPro" id="IPR003593">
    <property type="entry name" value="AAA+_ATPase"/>
</dbReference>
<keyword evidence="4 13" id="KW-0863">Zinc-finger</keyword>
<keyword evidence="2 11" id="KW-0547">Nucleotide-binding</keyword>
<evidence type="ECO:0000256" key="7">
    <source>
        <dbReference type="ARBA" id="ARBA00022840"/>
    </source>
</evidence>
<dbReference type="FunFam" id="3.40.50.300:FF:000050">
    <property type="entry name" value="DNA repair protein RadA"/>
    <property type="match status" value="1"/>
</dbReference>
<keyword evidence="7 11" id="KW-0067">ATP-binding</keyword>
<comment type="function">
    <text evidence="11">Plays a role in repairing double-strand DNA breaks, probably involving stabilizing or processing branched DNA or blocked replication forks.</text>
</comment>
<dbReference type="Gene3D" id="3.40.50.300">
    <property type="entry name" value="P-loop containing nucleotide triphosphate hydrolases"/>
    <property type="match status" value="1"/>
</dbReference>
<dbReference type="Gene3D" id="3.30.230.10">
    <property type="match status" value="1"/>
</dbReference>
<dbReference type="GO" id="GO:0003684">
    <property type="term" value="F:damaged DNA binding"/>
    <property type="evidence" value="ECO:0007669"/>
    <property type="project" value="InterPro"/>
</dbReference>
<evidence type="ECO:0000313" key="16">
    <source>
        <dbReference type="Proteomes" id="UP000664277"/>
    </source>
</evidence>
<feature type="region of interest" description="Lon-protease-like" evidence="11">
    <location>
        <begin position="365"/>
        <end position="478"/>
    </location>
</feature>
<comment type="similarity">
    <text evidence="11 13">Belongs to the RecA family. RadA subfamily.</text>
</comment>
<dbReference type="NCBIfam" id="TIGR00416">
    <property type="entry name" value="sms"/>
    <property type="match status" value="1"/>
</dbReference>
<dbReference type="AlphaFoldDB" id="A0A8J7PH29"/>
<dbReference type="GO" id="GO:0000725">
    <property type="term" value="P:recombinational repair"/>
    <property type="evidence" value="ECO:0007669"/>
    <property type="project" value="UniProtKB-UniRule"/>
</dbReference>
<dbReference type="HAMAP" id="MF_01498">
    <property type="entry name" value="RadA_bact"/>
    <property type="match status" value="1"/>
</dbReference>
<dbReference type="InterPro" id="IPR004504">
    <property type="entry name" value="DNA_repair_RadA"/>
</dbReference>
<feature type="binding site" evidence="11">
    <location>
        <begin position="104"/>
        <end position="111"/>
    </location>
    <ligand>
        <name>ATP</name>
        <dbReference type="ChEBI" id="CHEBI:30616"/>
    </ligand>
</feature>
<dbReference type="PANTHER" id="PTHR32472:SF10">
    <property type="entry name" value="DNA REPAIR PROTEIN RADA-LIKE PROTEIN"/>
    <property type="match status" value="1"/>
</dbReference>
<gene>
    <name evidence="11 15" type="primary">radA</name>
    <name evidence="15" type="ORF">J0M35_06615</name>
</gene>
<dbReference type="PROSITE" id="PS50162">
    <property type="entry name" value="RECA_2"/>
    <property type="match status" value="1"/>
</dbReference>
<keyword evidence="1 11" id="KW-0479">Metal-binding</keyword>
<dbReference type="InterPro" id="IPR027417">
    <property type="entry name" value="P-loop_NTPase"/>
</dbReference>